<organism evidence="2 3">
    <name type="scientific">Saxibacter everestensis</name>
    <dbReference type="NCBI Taxonomy" id="2909229"/>
    <lineage>
        <taxon>Bacteria</taxon>
        <taxon>Bacillati</taxon>
        <taxon>Actinomycetota</taxon>
        <taxon>Actinomycetes</taxon>
        <taxon>Micrococcales</taxon>
        <taxon>Brevibacteriaceae</taxon>
        <taxon>Saxibacter</taxon>
    </lineage>
</organism>
<gene>
    <name evidence="2" type="ORF">LWF01_01705</name>
</gene>
<dbReference type="EMBL" id="CP090958">
    <property type="protein sequence ID" value="WGW12507.1"/>
    <property type="molecule type" value="Genomic_DNA"/>
</dbReference>
<name>A0ABY8QU91_9MICO</name>
<evidence type="ECO:0000313" key="2">
    <source>
        <dbReference type="EMBL" id="WGW12507.1"/>
    </source>
</evidence>
<sequence length="223" mass="23528">MQRQRIVMTLVLLVILAVAVLAGVFGIRAYQVTNELKAALASADTLKSQLTSDPDAAVTTLNQLQGELETAQASADSQAFAGGERLPWLGPNVSAVRTMTSAFRTIADDALPPVVALARLVSFETGQPRGGISSLPEVLRLTDEVPPALKALDSAQAEIAGIDTSTLVPQLASVVSEAQGALDEWQEKLALLQKIVDRLEQAGDAVRQGSNDLESLLKKYLGG</sequence>
<keyword evidence="1" id="KW-0175">Coiled coil</keyword>
<proteinExistence type="predicted"/>
<dbReference type="Proteomes" id="UP001209083">
    <property type="component" value="Chromosome"/>
</dbReference>
<feature type="coiled-coil region" evidence="1">
    <location>
        <begin position="175"/>
        <end position="202"/>
    </location>
</feature>
<evidence type="ECO:0000256" key="1">
    <source>
        <dbReference type="SAM" id="Coils"/>
    </source>
</evidence>
<keyword evidence="3" id="KW-1185">Reference proteome</keyword>
<accession>A0ABY8QU91</accession>
<reference evidence="2 3" key="1">
    <citation type="submission" date="2023-05" db="EMBL/GenBank/DDBJ databases">
        <title>Lithophilousrod everest ZFBP1038 complete genpme.</title>
        <authorList>
            <person name="Tian M."/>
        </authorList>
    </citation>
    <scope>NUCLEOTIDE SEQUENCE [LARGE SCALE GENOMIC DNA]</scope>
    <source>
        <strain evidence="2 3">ZFBP1038</strain>
    </source>
</reference>
<dbReference type="RefSeq" id="WP_349639308.1">
    <property type="nucleotide sequence ID" value="NZ_CP090958.1"/>
</dbReference>
<protein>
    <submittedName>
        <fullName evidence="2">Uncharacterized protein</fullName>
    </submittedName>
</protein>
<evidence type="ECO:0000313" key="3">
    <source>
        <dbReference type="Proteomes" id="UP001209083"/>
    </source>
</evidence>